<proteinExistence type="predicted"/>
<dbReference type="PANTHER" id="PTHR12243:SF67">
    <property type="entry name" value="COREPRESSOR OF PANGOLIN, ISOFORM A-RELATED"/>
    <property type="match status" value="1"/>
</dbReference>
<evidence type="ECO:0000256" key="1">
    <source>
        <dbReference type="SAM" id="MobiDB-lite"/>
    </source>
</evidence>
<protein>
    <recommendedName>
        <fullName evidence="2">MADF domain-containing protein</fullName>
    </recommendedName>
</protein>
<gene>
    <name evidence="3" type="ORF">ODALV1_LOCUS13278</name>
</gene>
<dbReference type="InterPro" id="IPR039353">
    <property type="entry name" value="TF_Adf1"/>
</dbReference>
<name>A0ABP1QQD4_9HEXA</name>
<evidence type="ECO:0000313" key="4">
    <source>
        <dbReference type="Proteomes" id="UP001642540"/>
    </source>
</evidence>
<feature type="region of interest" description="Disordered" evidence="1">
    <location>
        <begin position="120"/>
        <end position="150"/>
    </location>
</feature>
<keyword evidence="4" id="KW-1185">Reference proteome</keyword>
<dbReference type="SMART" id="SM00595">
    <property type="entry name" value="MADF"/>
    <property type="match status" value="1"/>
</dbReference>
<dbReference type="EMBL" id="CAXLJM020000041">
    <property type="protein sequence ID" value="CAL8109345.1"/>
    <property type="molecule type" value="Genomic_DNA"/>
</dbReference>
<dbReference type="Proteomes" id="UP001642540">
    <property type="component" value="Unassembled WGS sequence"/>
</dbReference>
<dbReference type="InterPro" id="IPR006578">
    <property type="entry name" value="MADF-dom"/>
</dbReference>
<dbReference type="PANTHER" id="PTHR12243">
    <property type="entry name" value="MADF DOMAIN TRANSCRIPTION FACTOR"/>
    <property type="match status" value="1"/>
</dbReference>
<sequence>MDEVETESQIIELVKEFKVLYDKSADGFKNKNKRQNAWSSIGSVLEIDGEQCKKMWDKLRSQYMGHKRKLLKRSGSATGTRPYFRHEAAMQFLSDSTIEENTYSNLEDTTNKAETLNQANQEEGEQGQDDAQTNEDHVVPRSSPSDFRTHQKFNGKRKLDAFDEEMLKLLKSSHGQDDEFKLFGDLVAANLRQLNATDPVKSRQLQLDIHSTINEARK</sequence>
<organism evidence="3 4">
    <name type="scientific">Orchesella dallaii</name>
    <dbReference type="NCBI Taxonomy" id="48710"/>
    <lineage>
        <taxon>Eukaryota</taxon>
        <taxon>Metazoa</taxon>
        <taxon>Ecdysozoa</taxon>
        <taxon>Arthropoda</taxon>
        <taxon>Hexapoda</taxon>
        <taxon>Collembola</taxon>
        <taxon>Entomobryomorpha</taxon>
        <taxon>Entomobryoidea</taxon>
        <taxon>Orchesellidae</taxon>
        <taxon>Orchesellinae</taxon>
        <taxon>Orchesella</taxon>
    </lineage>
</organism>
<accession>A0ABP1QQD4</accession>
<dbReference type="Pfam" id="PF10545">
    <property type="entry name" value="MADF_DNA_bdg"/>
    <property type="match status" value="1"/>
</dbReference>
<evidence type="ECO:0000259" key="2">
    <source>
        <dbReference type="PROSITE" id="PS51029"/>
    </source>
</evidence>
<reference evidence="3 4" key="1">
    <citation type="submission" date="2024-08" db="EMBL/GenBank/DDBJ databases">
        <authorList>
            <person name="Cucini C."/>
            <person name="Frati F."/>
        </authorList>
    </citation>
    <scope>NUCLEOTIDE SEQUENCE [LARGE SCALE GENOMIC DNA]</scope>
</reference>
<feature type="domain" description="MADF" evidence="2">
    <location>
        <begin position="9"/>
        <end position="98"/>
    </location>
</feature>
<comment type="caution">
    <text evidence="3">The sequence shown here is derived from an EMBL/GenBank/DDBJ whole genome shotgun (WGS) entry which is preliminary data.</text>
</comment>
<dbReference type="PROSITE" id="PS51029">
    <property type="entry name" value="MADF"/>
    <property type="match status" value="1"/>
</dbReference>
<evidence type="ECO:0000313" key="3">
    <source>
        <dbReference type="EMBL" id="CAL8109345.1"/>
    </source>
</evidence>